<keyword evidence="3" id="KW-1185">Reference proteome</keyword>
<feature type="domain" description="Integrase catalytic" evidence="1">
    <location>
        <begin position="2"/>
        <end position="28"/>
    </location>
</feature>
<accession>A0ABR8T5P2</accession>
<evidence type="ECO:0000313" key="3">
    <source>
        <dbReference type="Proteomes" id="UP000608071"/>
    </source>
</evidence>
<organism evidence="2 3">
    <name type="scientific">Paenibacillus gallinarum</name>
    <dbReference type="NCBI Taxonomy" id="2762232"/>
    <lineage>
        <taxon>Bacteria</taxon>
        <taxon>Bacillati</taxon>
        <taxon>Bacillota</taxon>
        <taxon>Bacilli</taxon>
        <taxon>Bacillales</taxon>
        <taxon>Paenibacillaceae</taxon>
        <taxon>Paenibacillus</taxon>
    </lineage>
</organism>
<comment type="caution">
    <text evidence="2">The sequence shown here is derived from an EMBL/GenBank/DDBJ whole genome shotgun (WGS) entry which is preliminary data.</text>
</comment>
<dbReference type="Proteomes" id="UP000608071">
    <property type="component" value="Unassembled WGS sequence"/>
</dbReference>
<proteinExistence type="predicted"/>
<protein>
    <submittedName>
        <fullName evidence="2">IS3 family transposase</fullName>
    </submittedName>
</protein>
<dbReference type="Pfam" id="PF13333">
    <property type="entry name" value="rve_2"/>
    <property type="match status" value="1"/>
</dbReference>
<name>A0ABR8T5P2_9BACL</name>
<dbReference type="RefSeq" id="WP_191804724.1">
    <property type="nucleotide sequence ID" value="NZ_JACSQL010000020.1"/>
</dbReference>
<reference evidence="2 3" key="1">
    <citation type="submission" date="2020-08" db="EMBL/GenBank/DDBJ databases">
        <title>A Genomic Blueprint of the Chicken Gut Microbiome.</title>
        <authorList>
            <person name="Gilroy R."/>
            <person name="Ravi A."/>
            <person name="Getino M."/>
            <person name="Pursley I."/>
            <person name="Horton D.L."/>
            <person name="Alikhan N.-F."/>
            <person name="Baker D."/>
            <person name="Gharbi K."/>
            <person name="Hall N."/>
            <person name="Watson M."/>
            <person name="Adriaenssens E.M."/>
            <person name="Foster-Nyarko E."/>
            <person name="Jarju S."/>
            <person name="Secka A."/>
            <person name="Antonio M."/>
            <person name="Oren A."/>
            <person name="Chaudhuri R."/>
            <person name="La Ragione R.M."/>
            <person name="Hildebrand F."/>
            <person name="Pallen M.J."/>
        </authorList>
    </citation>
    <scope>NUCLEOTIDE SEQUENCE [LARGE SCALE GENOMIC DNA]</scope>
    <source>
        <strain evidence="2 3">Sa2BVA9</strain>
    </source>
</reference>
<evidence type="ECO:0000313" key="2">
    <source>
        <dbReference type="EMBL" id="MBD7971086.1"/>
    </source>
</evidence>
<evidence type="ECO:0000259" key="1">
    <source>
        <dbReference type="Pfam" id="PF13333"/>
    </source>
</evidence>
<gene>
    <name evidence="2" type="ORF">H9647_23740</name>
</gene>
<dbReference type="InterPro" id="IPR001584">
    <property type="entry name" value="Integrase_cat-core"/>
</dbReference>
<dbReference type="EMBL" id="JACSQL010000020">
    <property type="protein sequence ID" value="MBD7971086.1"/>
    <property type="molecule type" value="Genomic_DNA"/>
</dbReference>
<sequence>MELSDYVNWYNNYLILRTLGYVSPVNYKIL</sequence>